<evidence type="ECO:0000256" key="1">
    <source>
        <dbReference type="ARBA" id="ARBA00022884"/>
    </source>
</evidence>
<accession>A0A8C5HLA4</accession>
<reference evidence="5" key="2">
    <citation type="submission" date="2025-08" db="UniProtKB">
        <authorList>
            <consortium name="Ensembl"/>
        </authorList>
    </citation>
    <scope>IDENTIFICATION</scope>
</reference>
<keyword evidence="6" id="KW-1185">Reference proteome</keyword>
<evidence type="ECO:0000256" key="2">
    <source>
        <dbReference type="PROSITE-ProRule" id="PRU00176"/>
    </source>
</evidence>
<keyword evidence="1 2" id="KW-0694">RNA-binding</keyword>
<dbReference type="InterPro" id="IPR000504">
    <property type="entry name" value="RRM_dom"/>
</dbReference>
<dbReference type="Pfam" id="PF00076">
    <property type="entry name" value="RRM_1"/>
    <property type="match status" value="1"/>
</dbReference>
<dbReference type="Proteomes" id="UP000694680">
    <property type="component" value="Chromosome 7"/>
</dbReference>
<dbReference type="SMART" id="SM00360">
    <property type="entry name" value="RRM"/>
    <property type="match status" value="1"/>
</dbReference>
<organism evidence="5 6">
    <name type="scientific">Gouania willdenowi</name>
    <name type="common">Blunt-snouted clingfish</name>
    <name type="synonym">Lepadogaster willdenowi</name>
    <dbReference type="NCBI Taxonomy" id="441366"/>
    <lineage>
        <taxon>Eukaryota</taxon>
        <taxon>Metazoa</taxon>
        <taxon>Chordata</taxon>
        <taxon>Craniata</taxon>
        <taxon>Vertebrata</taxon>
        <taxon>Euteleostomi</taxon>
        <taxon>Actinopterygii</taxon>
        <taxon>Neopterygii</taxon>
        <taxon>Teleostei</taxon>
        <taxon>Neoteleostei</taxon>
        <taxon>Acanthomorphata</taxon>
        <taxon>Ovalentaria</taxon>
        <taxon>Blenniimorphae</taxon>
        <taxon>Blenniiformes</taxon>
        <taxon>Gobiesocoidei</taxon>
        <taxon>Gobiesocidae</taxon>
        <taxon>Gobiesocinae</taxon>
        <taxon>Gouania</taxon>
    </lineage>
</organism>
<feature type="domain" description="RRM" evidence="4">
    <location>
        <begin position="16"/>
        <end position="91"/>
    </location>
</feature>
<dbReference type="SUPFAM" id="SSF54928">
    <property type="entry name" value="RNA-binding domain, RBD"/>
    <property type="match status" value="1"/>
</dbReference>
<dbReference type="PANTHER" id="PTHR11176">
    <property type="entry name" value="BOULE-RELATED"/>
    <property type="match status" value="1"/>
</dbReference>
<dbReference type="GO" id="GO:0003723">
    <property type="term" value="F:RNA binding"/>
    <property type="evidence" value="ECO:0007669"/>
    <property type="project" value="UniProtKB-UniRule"/>
</dbReference>
<feature type="compositionally biased region" description="Basic residues" evidence="3">
    <location>
        <begin position="90"/>
        <end position="99"/>
    </location>
</feature>
<protein>
    <recommendedName>
        <fullName evidence="4">RRM domain-containing protein</fullName>
    </recommendedName>
</protein>
<evidence type="ECO:0000256" key="3">
    <source>
        <dbReference type="SAM" id="MobiDB-lite"/>
    </source>
</evidence>
<dbReference type="InterPro" id="IPR035979">
    <property type="entry name" value="RBD_domain_sf"/>
</dbReference>
<sequence>GRPLHVERGHSGAGDGGLFVGNIPHDVKKTELMEFFEWFGTVLDLKIISGGKHPNFGFVVFDNSEPVQKILSSRPIWLFDDVRLNVKKKKTHEVKRRDAHPRPLTRGGGTNKPSFGSGHAVIQMLVENYLNCGLWSMNFE</sequence>
<evidence type="ECO:0000313" key="5">
    <source>
        <dbReference type="Ensembl" id="ENSGWIP00000046578.1"/>
    </source>
</evidence>
<evidence type="ECO:0000313" key="6">
    <source>
        <dbReference type="Proteomes" id="UP000694680"/>
    </source>
</evidence>
<dbReference type="InterPro" id="IPR012677">
    <property type="entry name" value="Nucleotide-bd_a/b_plait_sf"/>
</dbReference>
<dbReference type="PROSITE" id="PS50102">
    <property type="entry name" value="RRM"/>
    <property type="match status" value="1"/>
</dbReference>
<proteinExistence type="predicted"/>
<dbReference type="AlphaFoldDB" id="A0A8C5HLA4"/>
<evidence type="ECO:0000259" key="4">
    <source>
        <dbReference type="PROSITE" id="PS50102"/>
    </source>
</evidence>
<dbReference type="PANTHER" id="PTHR11176:SF57">
    <property type="entry name" value="PROTEIN BOULE"/>
    <property type="match status" value="1"/>
</dbReference>
<name>A0A8C5HLA4_GOUWI</name>
<dbReference type="Ensembl" id="ENSGWIT00000050405.1">
    <property type="protein sequence ID" value="ENSGWIP00000046578.1"/>
    <property type="gene ID" value="ENSGWIG00000022986.1"/>
</dbReference>
<reference evidence="5" key="3">
    <citation type="submission" date="2025-09" db="UniProtKB">
        <authorList>
            <consortium name="Ensembl"/>
        </authorList>
    </citation>
    <scope>IDENTIFICATION</scope>
</reference>
<dbReference type="Gene3D" id="3.30.70.330">
    <property type="match status" value="1"/>
</dbReference>
<feature type="region of interest" description="Disordered" evidence="3">
    <location>
        <begin position="90"/>
        <end position="112"/>
    </location>
</feature>
<reference evidence="5" key="1">
    <citation type="submission" date="2020-06" db="EMBL/GenBank/DDBJ databases">
        <authorList>
            <consortium name="Wellcome Sanger Institute Data Sharing"/>
        </authorList>
    </citation>
    <scope>NUCLEOTIDE SEQUENCE [LARGE SCALE GENOMIC DNA]</scope>
</reference>